<dbReference type="PROSITE" id="PS51257">
    <property type="entry name" value="PROKAR_LIPOPROTEIN"/>
    <property type="match status" value="1"/>
</dbReference>
<feature type="signal peptide" evidence="1">
    <location>
        <begin position="1"/>
        <end position="24"/>
    </location>
</feature>
<evidence type="ECO:0000313" key="3">
    <source>
        <dbReference type="Proteomes" id="UP000321436"/>
    </source>
</evidence>
<keyword evidence="1" id="KW-0732">Signal</keyword>
<reference evidence="2 3" key="1">
    <citation type="submission" date="2019-07" db="EMBL/GenBank/DDBJ databases">
        <title>Whole genome shotgun sequence of Chitinophaga cymbidii NBRC 109752.</title>
        <authorList>
            <person name="Hosoyama A."/>
            <person name="Uohara A."/>
            <person name="Ohji S."/>
            <person name="Ichikawa N."/>
        </authorList>
    </citation>
    <scope>NUCLEOTIDE SEQUENCE [LARGE SCALE GENOMIC DNA]</scope>
    <source>
        <strain evidence="2 3">NBRC 109752</strain>
    </source>
</reference>
<organism evidence="2 3">
    <name type="scientific">Chitinophaga cymbidii</name>
    <dbReference type="NCBI Taxonomy" id="1096750"/>
    <lineage>
        <taxon>Bacteria</taxon>
        <taxon>Pseudomonadati</taxon>
        <taxon>Bacteroidota</taxon>
        <taxon>Chitinophagia</taxon>
        <taxon>Chitinophagales</taxon>
        <taxon>Chitinophagaceae</taxon>
        <taxon>Chitinophaga</taxon>
    </lineage>
</organism>
<protein>
    <submittedName>
        <fullName evidence="2">Uncharacterized protein</fullName>
    </submittedName>
</protein>
<dbReference type="EMBL" id="BKAU01000005">
    <property type="protein sequence ID" value="GEP97734.1"/>
    <property type="molecule type" value="Genomic_DNA"/>
</dbReference>
<evidence type="ECO:0000313" key="2">
    <source>
        <dbReference type="EMBL" id="GEP97734.1"/>
    </source>
</evidence>
<keyword evidence="3" id="KW-1185">Reference proteome</keyword>
<name>A0A512RPX8_9BACT</name>
<dbReference type="SUPFAM" id="SSF160574">
    <property type="entry name" value="BT0923-like"/>
    <property type="match status" value="1"/>
</dbReference>
<feature type="chain" id="PRO_5022224846" evidence="1">
    <location>
        <begin position="25"/>
        <end position="143"/>
    </location>
</feature>
<accession>A0A512RPX8</accession>
<dbReference type="Gene3D" id="3.10.450.360">
    <property type="match status" value="1"/>
</dbReference>
<evidence type="ECO:0000256" key="1">
    <source>
        <dbReference type="SAM" id="SignalP"/>
    </source>
</evidence>
<sequence>MNTKNYLVAAVLLAATIMAGCSQKGNPPEKIVAAFKKLHPQATIEKWNDEPPVWEAKYKDATGSGAVSFDKNGVVTETELVINEDQLPAQPAIPDYIQANYKEKLQRCEKIVTADGTTTYEIQITGKEIVFDAQGKFLQEEAD</sequence>
<dbReference type="OrthoDB" id="1121502at2"/>
<gene>
    <name evidence="2" type="ORF">CCY01nite_39940</name>
</gene>
<comment type="caution">
    <text evidence="2">The sequence shown here is derived from an EMBL/GenBank/DDBJ whole genome shotgun (WGS) entry which is preliminary data.</text>
</comment>
<dbReference type="Proteomes" id="UP000321436">
    <property type="component" value="Unassembled WGS sequence"/>
</dbReference>
<dbReference type="AlphaFoldDB" id="A0A512RPX8"/>
<proteinExistence type="predicted"/>
<dbReference type="RefSeq" id="WP_146865612.1">
    <property type="nucleotide sequence ID" value="NZ_BKAU01000005.1"/>
</dbReference>